<dbReference type="AlphaFoldDB" id="A0A0A8Y3G6"/>
<dbReference type="EMBL" id="GBRH01279563">
    <property type="protein sequence ID" value="JAD18332.1"/>
    <property type="molecule type" value="Transcribed_RNA"/>
</dbReference>
<reference evidence="1" key="1">
    <citation type="submission" date="2014-09" db="EMBL/GenBank/DDBJ databases">
        <authorList>
            <person name="Magalhaes I.L.F."/>
            <person name="Oliveira U."/>
            <person name="Santos F.R."/>
            <person name="Vidigal T.H.D.A."/>
            <person name="Brescovit A.D."/>
            <person name="Santos A.J."/>
        </authorList>
    </citation>
    <scope>NUCLEOTIDE SEQUENCE</scope>
    <source>
        <tissue evidence="1">Shoot tissue taken approximately 20 cm above the soil surface</tissue>
    </source>
</reference>
<organism evidence="1">
    <name type="scientific">Arundo donax</name>
    <name type="common">Giant reed</name>
    <name type="synonym">Donax arundinaceus</name>
    <dbReference type="NCBI Taxonomy" id="35708"/>
    <lineage>
        <taxon>Eukaryota</taxon>
        <taxon>Viridiplantae</taxon>
        <taxon>Streptophyta</taxon>
        <taxon>Embryophyta</taxon>
        <taxon>Tracheophyta</taxon>
        <taxon>Spermatophyta</taxon>
        <taxon>Magnoliopsida</taxon>
        <taxon>Liliopsida</taxon>
        <taxon>Poales</taxon>
        <taxon>Poaceae</taxon>
        <taxon>PACMAD clade</taxon>
        <taxon>Arundinoideae</taxon>
        <taxon>Arundineae</taxon>
        <taxon>Arundo</taxon>
    </lineage>
</organism>
<name>A0A0A8Y3G6_ARUDO</name>
<accession>A0A0A8Y3G6</accession>
<proteinExistence type="predicted"/>
<reference evidence="1" key="2">
    <citation type="journal article" date="2015" name="Data Brief">
        <title>Shoot transcriptome of the giant reed, Arundo donax.</title>
        <authorList>
            <person name="Barrero R.A."/>
            <person name="Guerrero F.D."/>
            <person name="Moolhuijzen P."/>
            <person name="Goolsby J.A."/>
            <person name="Tidwell J."/>
            <person name="Bellgard S.E."/>
            <person name="Bellgard M.I."/>
        </authorList>
    </citation>
    <scope>NUCLEOTIDE SEQUENCE</scope>
    <source>
        <tissue evidence="1">Shoot tissue taken approximately 20 cm above the soil surface</tissue>
    </source>
</reference>
<sequence length="41" mass="4157">MSCKGGDRRGCVGGATLHACVSSASGRQGYSPCGRILITSR</sequence>
<evidence type="ECO:0000313" key="1">
    <source>
        <dbReference type="EMBL" id="JAD18332.1"/>
    </source>
</evidence>
<protein>
    <submittedName>
        <fullName evidence="1">Uncharacterized protein</fullName>
    </submittedName>
</protein>